<protein>
    <recommendedName>
        <fullName evidence="4">DUF3592 domain-containing protein</fullName>
    </recommendedName>
</protein>
<comment type="caution">
    <text evidence="2">The sequence shown here is derived from an EMBL/GenBank/DDBJ whole genome shotgun (WGS) entry which is preliminary data.</text>
</comment>
<feature type="transmembrane region" description="Helical" evidence="1">
    <location>
        <begin position="12"/>
        <end position="30"/>
    </location>
</feature>
<name>R8VSR6_9FIRM</name>
<dbReference type="HOGENOM" id="CLU_1522671_0_0_9"/>
<dbReference type="EMBL" id="AQOB01000015">
    <property type="protein sequence ID" value="EOQ35568.1"/>
    <property type="molecule type" value="Genomic_DNA"/>
</dbReference>
<evidence type="ECO:0000313" key="2">
    <source>
        <dbReference type="EMBL" id="EOQ35568.1"/>
    </source>
</evidence>
<dbReference type="RefSeq" id="WP_016149121.1">
    <property type="nucleotide sequence ID" value="NZ_KB976105.1"/>
</dbReference>
<keyword evidence="1" id="KW-0812">Transmembrane</keyword>
<evidence type="ECO:0000256" key="1">
    <source>
        <dbReference type="SAM" id="Phobius"/>
    </source>
</evidence>
<dbReference type="PATRIC" id="fig|1203606.4.peg.2994"/>
<dbReference type="Proteomes" id="UP000013981">
    <property type="component" value="Unassembled WGS sequence"/>
</dbReference>
<dbReference type="AlphaFoldDB" id="R8VSR6"/>
<dbReference type="OrthoDB" id="2065258at2"/>
<organism evidence="2 3">
    <name type="scientific">Butyricicoccus pullicaecorum 1.2</name>
    <dbReference type="NCBI Taxonomy" id="1203606"/>
    <lineage>
        <taxon>Bacteria</taxon>
        <taxon>Bacillati</taxon>
        <taxon>Bacillota</taxon>
        <taxon>Clostridia</taxon>
        <taxon>Eubacteriales</taxon>
        <taxon>Butyricicoccaceae</taxon>
        <taxon>Butyricicoccus</taxon>
    </lineage>
</organism>
<keyword evidence="3" id="KW-1185">Reference proteome</keyword>
<keyword evidence="1" id="KW-0472">Membrane</keyword>
<sequence>MKSGKIINSTFLAGMVIGIAFIIGGVFNIVSSDYYMREYENSTDIREVDAVVQYCTANQEKDDLGIMRTESYDVKLEYEVEGKTYTVKQKIKGSDKAFAEDLERGDTIALEVYRTSKGEYRLPPDSGPLDFLLACVVILMGCLFSGVVLIDCLVKVRKKAVAKSTEKRRKR</sequence>
<reference evidence="2 3" key="1">
    <citation type="submission" date="2013-01" db="EMBL/GenBank/DDBJ databases">
        <title>The Genome Sequence of Butyricicoccus pullicaecorum 1.2.</title>
        <authorList>
            <consortium name="The Broad Institute Genome Sequencing Platform"/>
            <person name="Earl A."/>
            <person name="Ward D."/>
            <person name="Feldgarden M."/>
            <person name="Gevers D."/>
            <person name="Van Immerseel F."/>
            <person name="Eeckhaut V."/>
            <person name="Walker B."/>
            <person name="Young S.K."/>
            <person name="Zeng Q."/>
            <person name="Gargeya S."/>
            <person name="Fitzgerald M."/>
            <person name="Haas B."/>
            <person name="Abouelleil A."/>
            <person name="Alvarado L."/>
            <person name="Arachchi H.M."/>
            <person name="Berlin A.M."/>
            <person name="Chapman S.B."/>
            <person name="Dewar J."/>
            <person name="Goldberg J."/>
            <person name="Griggs A."/>
            <person name="Gujja S."/>
            <person name="Hansen M."/>
            <person name="Howarth C."/>
            <person name="Imamovic A."/>
            <person name="Larimer J."/>
            <person name="McCowan C."/>
            <person name="Murphy C."/>
            <person name="Neiman D."/>
            <person name="Pearson M."/>
            <person name="Priest M."/>
            <person name="Roberts A."/>
            <person name="Saif S."/>
            <person name="Shea T."/>
            <person name="Sisk P."/>
            <person name="Sykes S."/>
            <person name="Wortman J."/>
            <person name="Nusbaum C."/>
            <person name="Birren B."/>
        </authorList>
    </citation>
    <scope>NUCLEOTIDE SEQUENCE [LARGE SCALE GENOMIC DNA]</scope>
    <source>
        <strain evidence="2 3">1.2</strain>
    </source>
</reference>
<proteinExistence type="predicted"/>
<keyword evidence="1" id="KW-1133">Transmembrane helix</keyword>
<evidence type="ECO:0000313" key="3">
    <source>
        <dbReference type="Proteomes" id="UP000013981"/>
    </source>
</evidence>
<gene>
    <name evidence="2" type="ORF">HMPREF1526_03035</name>
</gene>
<accession>R8VSR6</accession>
<feature type="transmembrane region" description="Helical" evidence="1">
    <location>
        <begin position="131"/>
        <end position="154"/>
    </location>
</feature>
<dbReference type="eggNOG" id="ENOG5033MW5">
    <property type="taxonomic scope" value="Bacteria"/>
</dbReference>
<evidence type="ECO:0008006" key="4">
    <source>
        <dbReference type="Google" id="ProtNLM"/>
    </source>
</evidence>